<dbReference type="AlphaFoldDB" id="A0A0L8BII7"/>
<feature type="transmembrane region" description="Helical" evidence="7">
    <location>
        <begin position="290"/>
        <end position="316"/>
    </location>
</feature>
<comment type="subcellular location">
    <subcellularLocation>
        <location evidence="1 7">Cell membrane</location>
        <topology evidence="1 7">Multi-pass membrane protein</topology>
    </subcellularLocation>
</comment>
<name>A0A0L8BII7_ENSAD</name>
<evidence type="ECO:0000313" key="10">
    <source>
        <dbReference type="Proteomes" id="UP000037425"/>
    </source>
</evidence>
<dbReference type="Pfam" id="PF00528">
    <property type="entry name" value="BPD_transp_1"/>
    <property type="match status" value="1"/>
</dbReference>
<gene>
    <name evidence="9" type="ORF">AC244_27475</name>
</gene>
<keyword evidence="4 7" id="KW-0812">Transmembrane</keyword>
<feature type="transmembrane region" description="Helical" evidence="7">
    <location>
        <begin position="187"/>
        <end position="207"/>
    </location>
</feature>
<proteinExistence type="inferred from homology"/>
<dbReference type="PANTHER" id="PTHR43163">
    <property type="entry name" value="DIPEPTIDE TRANSPORT SYSTEM PERMEASE PROTEIN DPPB-RELATED"/>
    <property type="match status" value="1"/>
</dbReference>
<dbReference type="GO" id="GO:0005886">
    <property type="term" value="C:plasma membrane"/>
    <property type="evidence" value="ECO:0007669"/>
    <property type="project" value="UniProtKB-SubCell"/>
</dbReference>
<organism evidence="9 10">
    <name type="scientific">Ensifer adhaerens</name>
    <name type="common">Sinorhizobium morelense</name>
    <dbReference type="NCBI Taxonomy" id="106592"/>
    <lineage>
        <taxon>Bacteria</taxon>
        <taxon>Pseudomonadati</taxon>
        <taxon>Pseudomonadota</taxon>
        <taxon>Alphaproteobacteria</taxon>
        <taxon>Hyphomicrobiales</taxon>
        <taxon>Rhizobiaceae</taxon>
        <taxon>Sinorhizobium/Ensifer group</taxon>
        <taxon>Ensifer</taxon>
    </lineage>
</organism>
<reference evidence="10" key="1">
    <citation type="submission" date="2015-07" db="EMBL/GenBank/DDBJ databases">
        <title>Whole genome sequence of an Ensifer adhaerens strain isolated from a cave pool in the Wind Cave National Park.</title>
        <authorList>
            <person name="Eng W.W.H."/>
            <person name="Gan H.M."/>
            <person name="Barton H.A."/>
            <person name="Savka M.A."/>
        </authorList>
    </citation>
    <scope>NUCLEOTIDE SEQUENCE [LARGE SCALE GENOMIC DNA]</scope>
    <source>
        <strain evidence="10">SD006</strain>
    </source>
</reference>
<evidence type="ECO:0000256" key="2">
    <source>
        <dbReference type="ARBA" id="ARBA00022448"/>
    </source>
</evidence>
<dbReference type="EMBL" id="LGAP01000027">
    <property type="protein sequence ID" value="KOF14380.1"/>
    <property type="molecule type" value="Genomic_DNA"/>
</dbReference>
<dbReference type="CDD" id="cd06261">
    <property type="entry name" value="TM_PBP2"/>
    <property type="match status" value="1"/>
</dbReference>
<accession>A0A0L8BII7</accession>
<evidence type="ECO:0000259" key="8">
    <source>
        <dbReference type="PROSITE" id="PS50928"/>
    </source>
</evidence>
<dbReference type="InterPro" id="IPR035906">
    <property type="entry name" value="MetI-like_sf"/>
</dbReference>
<keyword evidence="6 7" id="KW-0472">Membrane</keyword>
<evidence type="ECO:0000256" key="5">
    <source>
        <dbReference type="ARBA" id="ARBA00022989"/>
    </source>
</evidence>
<evidence type="ECO:0000256" key="6">
    <source>
        <dbReference type="ARBA" id="ARBA00023136"/>
    </source>
</evidence>
<comment type="caution">
    <text evidence="9">The sequence shown here is derived from an EMBL/GenBank/DDBJ whole genome shotgun (WGS) entry which is preliminary data.</text>
</comment>
<dbReference type="Proteomes" id="UP000037425">
    <property type="component" value="Unassembled WGS sequence"/>
</dbReference>
<evidence type="ECO:0000313" key="9">
    <source>
        <dbReference type="EMBL" id="KOF14380.1"/>
    </source>
</evidence>
<dbReference type="SUPFAM" id="SSF161098">
    <property type="entry name" value="MetI-like"/>
    <property type="match status" value="1"/>
</dbReference>
<evidence type="ECO:0000256" key="3">
    <source>
        <dbReference type="ARBA" id="ARBA00022475"/>
    </source>
</evidence>
<evidence type="ECO:0000256" key="4">
    <source>
        <dbReference type="ARBA" id="ARBA00022692"/>
    </source>
</evidence>
<feature type="transmembrane region" description="Helical" evidence="7">
    <location>
        <begin position="138"/>
        <end position="167"/>
    </location>
</feature>
<feature type="transmembrane region" description="Helical" evidence="7">
    <location>
        <begin position="103"/>
        <end position="126"/>
    </location>
</feature>
<keyword evidence="2 7" id="KW-0813">Transport</keyword>
<dbReference type="GO" id="GO:0055085">
    <property type="term" value="P:transmembrane transport"/>
    <property type="evidence" value="ECO:0007669"/>
    <property type="project" value="InterPro"/>
</dbReference>
<protein>
    <submittedName>
        <fullName evidence="9">ABC transporter permease</fullName>
    </submittedName>
</protein>
<dbReference type="InterPro" id="IPR000515">
    <property type="entry name" value="MetI-like"/>
</dbReference>
<feature type="transmembrane region" description="Helical" evidence="7">
    <location>
        <begin position="12"/>
        <end position="31"/>
    </location>
</feature>
<keyword evidence="5 7" id="KW-1133">Transmembrane helix</keyword>
<dbReference type="Gene3D" id="1.10.3720.10">
    <property type="entry name" value="MetI-like"/>
    <property type="match status" value="1"/>
</dbReference>
<dbReference type="PANTHER" id="PTHR43163:SF9">
    <property type="entry name" value="ABC TRANSPORTER PERMEASE PROTEIN"/>
    <property type="match status" value="1"/>
</dbReference>
<sequence length="324" mass="35150">MSQVFWFLRRLLVAVTTVFVVAAVNFLLLQLPEGDAVDVLASESGGASPEYVEQMKERFGLNEPLHIRLAMYLSRVAVLDFGHSFRYSADVADLVFSRLGPTLILMSAALILSVIIGVGLGILAGVKVNRLADTIISFAVVVGAAVPAFWLGLMLVVIFTINLGWLPSSGMETVAAFYTGYDRVTDVIYHMVLPVATLSVYYIALYARLMRASYLEQAGMDFAVTAVAKGLPNRRVVSHITRTAILPVMTMIGIQLGAMFGGSVVIEAVFGWPGLGTLIYEAIHARELNVVMGVFLISSILVVVANLFVDLVYSLVDPRIEVSK</sequence>
<comment type="similarity">
    <text evidence="7">Belongs to the binding-protein-dependent transport system permease family.</text>
</comment>
<evidence type="ECO:0000256" key="7">
    <source>
        <dbReference type="RuleBase" id="RU363032"/>
    </source>
</evidence>
<dbReference type="PATRIC" id="fig|106592.7.peg.4287"/>
<feature type="transmembrane region" description="Helical" evidence="7">
    <location>
        <begin position="244"/>
        <end position="270"/>
    </location>
</feature>
<keyword evidence="3" id="KW-1003">Cell membrane</keyword>
<evidence type="ECO:0000256" key="1">
    <source>
        <dbReference type="ARBA" id="ARBA00004651"/>
    </source>
</evidence>
<feature type="domain" description="ABC transmembrane type-1" evidence="8">
    <location>
        <begin position="99"/>
        <end position="313"/>
    </location>
</feature>
<dbReference type="PROSITE" id="PS50928">
    <property type="entry name" value="ABC_TM1"/>
    <property type="match status" value="1"/>
</dbReference>
<dbReference type="Pfam" id="PF19300">
    <property type="entry name" value="BPD_transp_1_N"/>
    <property type="match status" value="1"/>
</dbReference>
<dbReference type="InterPro" id="IPR045621">
    <property type="entry name" value="BPD_transp_1_N"/>
</dbReference>